<dbReference type="Pfam" id="PF01381">
    <property type="entry name" value="HTH_3"/>
    <property type="match status" value="1"/>
</dbReference>
<keyword evidence="4" id="KW-1185">Reference proteome</keyword>
<proteinExistence type="predicted"/>
<dbReference type="PANTHER" id="PTHR46797:SF1">
    <property type="entry name" value="METHYLPHOSPHONATE SYNTHASE"/>
    <property type="match status" value="1"/>
</dbReference>
<protein>
    <submittedName>
        <fullName evidence="3">Helix-turn-helix</fullName>
    </submittedName>
</protein>
<dbReference type="InterPro" id="IPR050807">
    <property type="entry name" value="TransReg_Diox_bact_type"/>
</dbReference>
<sequence length="279" mass="32536">MNNIGIKIKERRKLMALSQTQLAARAHVSQTMISRLENQDNTIPLEHFISIINVLSIDVTEVVPNATTEKVLIAMHMLDSARATRDLKSIRHILNSHPISFWNKSPELQIYKTWHEAIIDYHNGDVADAISKIKRLINQYMDIPGCYEIMAQVLNNYGNILTEPEQRVRVYTHAKKMFLKSAQQNYKTYINILVNLANLYCEMSNYKQSLRHVNEGYKVLHSQHSTFHLTKLIIIECNAHHFQKNYSKCMEILMGAQTIFMLSEQLELWQRYKELFTGE</sequence>
<dbReference type="Gene3D" id="1.25.40.10">
    <property type="entry name" value="Tetratricopeptide repeat domain"/>
    <property type="match status" value="1"/>
</dbReference>
<feature type="domain" description="HTH cro/C1-type" evidence="2">
    <location>
        <begin position="8"/>
        <end position="62"/>
    </location>
</feature>
<accession>A0A662Z7P9</accession>
<evidence type="ECO:0000313" key="3">
    <source>
        <dbReference type="EMBL" id="SEW17199.1"/>
    </source>
</evidence>
<dbReference type="CDD" id="cd00093">
    <property type="entry name" value="HTH_XRE"/>
    <property type="match status" value="1"/>
</dbReference>
<evidence type="ECO:0000256" key="1">
    <source>
        <dbReference type="ARBA" id="ARBA00023125"/>
    </source>
</evidence>
<evidence type="ECO:0000313" key="4">
    <source>
        <dbReference type="Proteomes" id="UP000243605"/>
    </source>
</evidence>
<dbReference type="InterPro" id="IPR010982">
    <property type="entry name" value="Lambda_DNA-bd_dom_sf"/>
</dbReference>
<gene>
    <name evidence="3" type="ORF">SAMN05192557_1927</name>
</gene>
<reference evidence="3 4" key="1">
    <citation type="submission" date="2016-10" db="EMBL/GenBank/DDBJ databases">
        <authorList>
            <person name="Varghese N."/>
            <person name="Submissions S."/>
        </authorList>
    </citation>
    <scope>NUCLEOTIDE SEQUENCE [LARGE SCALE GENOMIC DNA]</scope>
    <source>
        <strain evidence="3 4">IBRC-M10081</strain>
    </source>
</reference>
<dbReference type="SUPFAM" id="SSF47413">
    <property type="entry name" value="lambda repressor-like DNA-binding domains"/>
    <property type="match status" value="1"/>
</dbReference>
<dbReference type="GO" id="GO:0005829">
    <property type="term" value="C:cytosol"/>
    <property type="evidence" value="ECO:0007669"/>
    <property type="project" value="TreeGrafter"/>
</dbReference>
<dbReference type="AlphaFoldDB" id="A0A662Z7P9"/>
<dbReference type="PROSITE" id="PS50943">
    <property type="entry name" value="HTH_CROC1"/>
    <property type="match status" value="1"/>
</dbReference>
<dbReference type="EMBL" id="FOIT01000007">
    <property type="protein sequence ID" value="SEW17199.1"/>
    <property type="molecule type" value="Genomic_DNA"/>
</dbReference>
<dbReference type="Proteomes" id="UP000243605">
    <property type="component" value="Unassembled WGS sequence"/>
</dbReference>
<name>A0A662Z7P9_9STAP</name>
<dbReference type="RefSeq" id="WP_180366284.1">
    <property type="nucleotide sequence ID" value="NZ_FOIT01000007.1"/>
</dbReference>
<dbReference type="GO" id="GO:0003677">
    <property type="term" value="F:DNA binding"/>
    <property type="evidence" value="ECO:0007669"/>
    <property type="project" value="UniProtKB-KW"/>
</dbReference>
<organism evidence="3 4">
    <name type="scientific">Aliicoccus persicus</name>
    <dbReference type="NCBI Taxonomy" id="930138"/>
    <lineage>
        <taxon>Bacteria</taxon>
        <taxon>Bacillati</taxon>
        <taxon>Bacillota</taxon>
        <taxon>Bacilli</taxon>
        <taxon>Bacillales</taxon>
        <taxon>Staphylococcaceae</taxon>
        <taxon>Aliicoccus</taxon>
    </lineage>
</organism>
<dbReference type="PANTHER" id="PTHR46797">
    <property type="entry name" value="HTH-TYPE TRANSCRIPTIONAL REGULATOR"/>
    <property type="match status" value="1"/>
</dbReference>
<dbReference type="InterPro" id="IPR001387">
    <property type="entry name" value="Cro/C1-type_HTH"/>
</dbReference>
<dbReference type="GO" id="GO:0003700">
    <property type="term" value="F:DNA-binding transcription factor activity"/>
    <property type="evidence" value="ECO:0007669"/>
    <property type="project" value="TreeGrafter"/>
</dbReference>
<keyword evidence="1" id="KW-0238">DNA-binding</keyword>
<dbReference type="SUPFAM" id="SSF48452">
    <property type="entry name" value="TPR-like"/>
    <property type="match status" value="1"/>
</dbReference>
<dbReference type="InterPro" id="IPR011990">
    <property type="entry name" value="TPR-like_helical_dom_sf"/>
</dbReference>
<dbReference type="SMART" id="SM00530">
    <property type="entry name" value="HTH_XRE"/>
    <property type="match status" value="1"/>
</dbReference>
<evidence type="ECO:0000259" key="2">
    <source>
        <dbReference type="PROSITE" id="PS50943"/>
    </source>
</evidence>